<evidence type="ECO:0000313" key="4">
    <source>
        <dbReference type="Proteomes" id="UP000064967"/>
    </source>
</evidence>
<evidence type="ECO:0000259" key="2">
    <source>
        <dbReference type="Pfam" id="PF13084"/>
    </source>
</evidence>
<keyword evidence="4" id="KW-1185">Reference proteome</keyword>
<dbReference type="Pfam" id="PF13084">
    <property type="entry name" value="DUF3943"/>
    <property type="match status" value="1"/>
</dbReference>
<dbReference type="InterPro" id="IPR025079">
    <property type="entry name" value="DUF3943"/>
</dbReference>
<organism evidence="3 4">
    <name type="scientific">Labilithrix luteola</name>
    <dbReference type="NCBI Taxonomy" id="1391654"/>
    <lineage>
        <taxon>Bacteria</taxon>
        <taxon>Pseudomonadati</taxon>
        <taxon>Myxococcota</taxon>
        <taxon>Polyangia</taxon>
        <taxon>Polyangiales</taxon>
        <taxon>Labilitrichaceae</taxon>
        <taxon>Labilithrix</taxon>
    </lineage>
</organism>
<dbReference type="STRING" id="1391654.AKJ09_10072"/>
<feature type="chain" id="PRO_5005467158" description="DUF3943 domain-containing protein" evidence="1">
    <location>
        <begin position="29"/>
        <end position="520"/>
    </location>
</feature>
<feature type="domain" description="DUF3943" evidence="2">
    <location>
        <begin position="106"/>
        <end position="193"/>
    </location>
</feature>
<feature type="signal peptide" evidence="1">
    <location>
        <begin position="1"/>
        <end position="28"/>
    </location>
</feature>
<dbReference type="AlphaFoldDB" id="A0A0K1QCD5"/>
<protein>
    <recommendedName>
        <fullName evidence="2">DUF3943 domain-containing protein</fullName>
    </recommendedName>
</protein>
<dbReference type="RefSeq" id="WP_146654187.1">
    <property type="nucleotide sequence ID" value="NZ_CP012333.1"/>
</dbReference>
<dbReference type="KEGG" id="llu:AKJ09_10072"/>
<sequence>MKLLRLVRAGLAGTALALVALAEGPARAEPEPSKAPAPTDDTRDPAFRYVGGTPPANVLRTAIEQGIILGVGYLQYVLDKNSNSGDFDLGVSWSTLRDKFLFKDVSFDDNRFDTNWVLHPFAGWAYYSAARGNRLGILPSFAFAFVSSAFWEFIGEFREQAAINDLVVTPMSGMAIGESTTQLGAFLQRSRKTPATFVFGWLFGPFKALHDTLDGLTPEPPEGYDDLGFPNDVWHRFYLGADAGVTKQAQGLLQTDGRVLGYTRLSTLPHYGAEGAASLWFHSGEMSAMAIRAATGGGELVDFNLATSFIAAGHYAQNVGLDGRGRLRGSGTVAGLHFGFEYGYHDYDRDRRLPADHIALVSAGPTFEHSLYGHGVTLRVRADSLATFGGVHAYALTPYERAYGTTGLTSVLAREGYYHALGVTLRPVVEVEAGPIDAGGDVRADWFEGITGADREAPVTAEDTPASDVRLTTCAWLGVTPIRHVRLGISTEYNARSGRVGPASASRSEFGVYGGAGVRF</sequence>
<proteinExistence type="predicted"/>
<reference evidence="3 4" key="1">
    <citation type="submission" date="2015-08" db="EMBL/GenBank/DDBJ databases">
        <authorList>
            <person name="Babu N.S."/>
            <person name="Beckwith C.J."/>
            <person name="Beseler K.G."/>
            <person name="Brison A."/>
            <person name="Carone J.V."/>
            <person name="Caskin T.P."/>
            <person name="Diamond M."/>
            <person name="Durham M.E."/>
            <person name="Foxe J.M."/>
            <person name="Go M."/>
            <person name="Henderson B.A."/>
            <person name="Jones I.B."/>
            <person name="McGettigan J.A."/>
            <person name="Micheletti S.J."/>
            <person name="Nasrallah M.E."/>
            <person name="Ortiz D."/>
            <person name="Piller C.R."/>
            <person name="Privatt S.R."/>
            <person name="Schneider S.L."/>
            <person name="Sharp S."/>
            <person name="Smith T.C."/>
            <person name="Stanton J.D."/>
            <person name="Ullery H.E."/>
            <person name="Wilson R.J."/>
            <person name="Serrano M.G."/>
            <person name="Buck G."/>
            <person name="Lee V."/>
            <person name="Wang Y."/>
            <person name="Carvalho R."/>
            <person name="Voegtly L."/>
            <person name="Shi R."/>
            <person name="Duckworth R."/>
            <person name="Johnson A."/>
            <person name="Loviza R."/>
            <person name="Walstead R."/>
            <person name="Shah Z."/>
            <person name="Kiflezghi M."/>
            <person name="Wade K."/>
            <person name="Ball S.L."/>
            <person name="Bradley K.W."/>
            <person name="Asai D.J."/>
            <person name="Bowman C.A."/>
            <person name="Russell D.A."/>
            <person name="Pope W.H."/>
            <person name="Jacobs-Sera D."/>
            <person name="Hendrix R.W."/>
            <person name="Hatfull G.F."/>
        </authorList>
    </citation>
    <scope>NUCLEOTIDE SEQUENCE [LARGE SCALE GENOMIC DNA]</scope>
    <source>
        <strain evidence="3 4">DSM 27648</strain>
    </source>
</reference>
<dbReference type="Proteomes" id="UP000064967">
    <property type="component" value="Chromosome"/>
</dbReference>
<accession>A0A0K1QCD5</accession>
<evidence type="ECO:0000256" key="1">
    <source>
        <dbReference type="SAM" id="SignalP"/>
    </source>
</evidence>
<name>A0A0K1QCD5_9BACT</name>
<evidence type="ECO:0000313" key="3">
    <source>
        <dbReference type="EMBL" id="AKV03409.1"/>
    </source>
</evidence>
<dbReference type="EMBL" id="CP012333">
    <property type="protein sequence ID" value="AKV03409.1"/>
    <property type="molecule type" value="Genomic_DNA"/>
</dbReference>
<gene>
    <name evidence="3" type="ORF">AKJ09_10072</name>
</gene>
<dbReference type="OrthoDB" id="5480324at2"/>
<keyword evidence="1" id="KW-0732">Signal</keyword>